<keyword evidence="1" id="KW-0812">Transmembrane</keyword>
<reference evidence="3" key="1">
    <citation type="submission" date="2016-01" db="EMBL/GenBank/DDBJ databases">
        <title>Complete genome sequence of Microbulbifer sp. CCB-MM1, a halophile isolated from Matang Mangrove Forest, Perak.</title>
        <authorList>
            <person name="Moh T.H."/>
            <person name="Dinesh B."/>
            <person name="Lau N.-S."/>
            <person name="Go F."/>
            <person name="Alexander Chong S.-C."/>
        </authorList>
    </citation>
    <scope>NUCLEOTIDE SEQUENCE [LARGE SCALE GENOMIC DNA]</scope>
    <source>
        <strain evidence="3">CCB-MM1</strain>
    </source>
</reference>
<dbReference type="STRING" id="1769779.AUP74_02097"/>
<evidence type="ECO:0008006" key="4">
    <source>
        <dbReference type="Google" id="ProtNLM"/>
    </source>
</evidence>
<keyword evidence="3" id="KW-1185">Reference proteome</keyword>
<keyword evidence="1" id="KW-0472">Membrane</keyword>
<proteinExistence type="predicted"/>
<dbReference type="AlphaFoldDB" id="A0A1C9W8Q1"/>
<feature type="transmembrane region" description="Helical" evidence="1">
    <location>
        <begin position="20"/>
        <end position="41"/>
    </location>
</feature>
<sequence>MYSAQRNFASLTGQRGVATLIFSVLILALTAIVTLTTFEFVRQEQVLSNNDGRSRQAFEAAEAGLAEALAYLGKGPDRDDNQVIDPVFDTDNDGLGDSNTAAIGSGSVEVATADNGGQIVVTATGFSDDWSATHVVSQRLGVTDPLPNDPSNPMIAKGTVIINGSATVHNQEGHSTIWSGGEVDLGSNNATATEVPDMGDAGYPLCMDTPMTCTTISSSNKLSVGLDVLENDTSLGNLTPSEMFQNFFGMTPDAYRNSGLVTLESSPDSANDDVQLATHEVIWVDGDVTFTNNTSVGCTVSVNGNNLCSPADTEPSILIIDGNASFEGTPNFHGLVFVTGNASITGNMSVVGSIVIAGDLSSDAGGSMDVFYNSDVLADLINAGNRFGVAGTWKDF</sequence>
<dbReference type="RefSeq" id="WP_069947512.1">
    <property type="nucleotide sequence ID" value="NZ_CP014143.1"/>
</dbReference>
<evidence type="ECO:0000313" key="2">
    <source>
        <dbReference type="EMBL" id="AOS97521.1"/>
    </source>
</evidence>
<dbReference type="OrthoDB" id="5722773at2"/>
<organism evidence="2 3">
    <name type="scientific">Microbulbifer aggregans</name>
    <dbReference type="NCBI Taxonomy" id="1769779"/>
    <lineage>
        <taxon>Bacteria</taxon>
        <taxon>Pseudomonadati</taxon>
        <taxon>Pseudomonadota</taxon>
        <taxon>Gammaproteobacteria</taxon>
        <taxon>Cellvibrionales</taxon>
        <taxon>Microbulbiferaceae</taxon>
        <taxon>Microbulbifer</taxon>
    </lineage>
</organism>
<gene>
    <name evidence="2" type="ORF">AUP74_02097</name>
</gene>
<accession>A0A1C9W8Q1</accession>
<dbReference type="Proteomes" id="UP000095672">
    <property type="component" value="Chromosome"/>
</dbReference>
<dbReference type="EMBL" id="CP014143">
    <property type="protein sequence ID" value="AOS97521.1"/>
    <property type="molecule type" value="Genomic_DNA"/>
</dbReference>
<evidence type="ECO:0000256" key="1">
    <source>
        <dbReference type="SAM" id="Phobius"/>
    </source>
</evidence>
<protein>
    <recommendedName>
        <fullName evidence="4">Type 4 fimbrial biogenesis protein PilX N-terminal domain-containing protein</fullName>
    </recommendedName>
</protein>
<evidence type="ECO:0000313" key="3">
    <source>
        <dbReference type="Proteomes" id="UP000095672"/>
    </source>
</evidence>
<keyword evidence="1" id="KW-1133">Transmembrane helix</keyword>
<dbReference type="KEGG" id="micc:AUP74_02097"/>
<name>A0A1C9W8Q1_9GAMM</name>